<proteinExistence type="predicted"/>
<keyword evidence="4" id="KW-1185">Reference proteome</keyword>
<evidence type="ECO:0000313" key="3">
    <source>
        <dbReference type="EMBL" id="BDW84505.1"/>
    </source>
</evidence>
<sequence length="185" mass="19980">MRLLFLIPGLLALSACGPAAERSAFADPMTAGDSAIEVMRGAGPPNADPMACYGQQSTPAVIETVTEQVMIQPPQLTSDGRVLEPAIFVSESQQRIVRERRELWFEVPCEIQVRDPAFITSLQRALAARGFYNGPVNGEMTRRTERAVRDFQAPQGLDSPILSLAAARQLGLSLWNPELASATGG</sequence>
<dbReference type="Pfam" id="PF01471">
    <property type="entry name" value="PG_binding_1"/>
    <property type="match status" value="1"/>
</dbReference>
<reference evidence="3 4" key="1">
    <citation type="submission" date="2023-01" db="EMBL/GenBank/DDBJ databases">
        <title>Complete genome sequence of Roseicyclus marinus strain Dej080120_10.</title>
        <authorList>
            <person name="Ueki S."/>
            <person name="Maruyama F."/>
        </authorList>
    </citation>
    <scope>NUCLEOTIDE SEQUENCE [LARGE SCALE GENOMIC DNA]</scope>
    <source>
        <strain evidence="3 4">Dej080120_10</strain>
    </source>
</reference>
<dbReference type="KEGG" id="rmai:MACH21_06820"/>
<dbReference type="AlphaFoldDB" id="A0AA48HB11"/>
<dbReference type="EMBL" id="AP027266">
    <property type="protein sequence ID" value="BDW84505.1"/>
    <property type="molecule type" value="Genomic_DNA"/>
</dbReference>
<dbReference type="InterPro" id="IPR036365">
    <property type="entry name" value="PGBD-like_sf"/>
</dbReference>
<accession>A0AA48HB11</accession>
<organism evidence="3 4">
    <name type="scientific">Roseicyclus marinus</name>
    <dbReference type="NCBI Taxonomy" id="2161673"/>
    <lineage>
        <taxon>Bacteria</taxon>
        <taxon>Pseudomonadati</taxon>
        <taxon>Pseudomonadota</taxon>
        <taxon>Alphaproteobacteria</taxon>
        <taxon>Rhodobacterales</taxon>
        <taxon>Roseobacteraceae</taxon>
        <taxon>Roseicyclus</taxon>
    </lineage>
</organism>
<dbReference type="Proteomes" id="UP001337723">
    <property type="component" value="Chromosome"/>
</dbReference>
<evidence type="ECO:0000256" key="1">
    <source>
        <dbReference type="SAM" id="SignalP"/>
    </source>
</evidence>
<name>A0AA48HB11_9RHOB</name>
<feature type="signal peptide" evidence="1">
    <location>
        <begin position="1"/>
        <end position="19"/>
    </location>
</feature>
<evidence type="ECO:0000259" key="2">
    <source>
        <dbReference type="Pfam" id="PF01471"/>
    </source>
</evidence>
<evidence type="ECO:0000313" key="4">
    <source>
        <dbReference type="Proteomes" id="UP001337723"/>
    </source>
</evidence>
<feature type="chain" id="PRO_5047039888" description="Peptidoglycan binding-like domain-containing protein" evidence="1">
    <location>
        <begin position="20"/>
        <end position="185"/>
    </location>
</feature>
<dbReference type="PROSITE" id="PS51257">
    <property type="entry name" value="PROKAR_LIPOPROTEIN"/>
    <property type="match status" value="1"/>
</dbReference>
<dbReference type="Gene3D" id="1.10.101.10">
    <property type="entry name" value="PGBD-like superfamily/PGBD"/>
    <property type="match status" value="1"/>
</dbReference>
<dbReference type="InterPro" id="IPR036366">
    <property type="entry name" value="PGBDSf"/>
</dbReference>
<dbReference type="InterPro" id="IPR002477">
    <property type="entry name" value="Peptidoglycan-bd-like"/>
</dbReference>
<feature type="domain" description="Peptidoglycan binding-like" evidence="2">
    <location>
        <begin position="119"/>
        <end position="157"/>
    </location>
</feature>
<keyword evidence="1" id="KW-0732">Signal</keyword>
<protein>
    <recommendedName>
        <fullName evidence="2">Peptidoglycan binding-like domain-containing protein</fullName>
    </recommendedName>
</protein>
<dbReference type="RefSeq" id="WP_338274425.1">
    <property type="nucleotide sequence ID" value="NZ_AP027266.1"/>
</dbReference>
<gene>
    <name evidence="3" type="ORF">MACH21_06820</name>
</gene>
<dbReference type="SUPFAM" id="SSF47090">
    <property type="entry name" value="PGBD-like"/>
    <property type="match status" value="1"/>
</dbReference>